<comment type="cofactor">
    <cofactor evidence="1">
        <name>Mg(2+)</name>
        <dbReference type="ChEBI" id="CHEBI:18420"/>
    </cofactor>
</comment>
<dbReference type="PROSITE" id="PS00444">
    <property type="entry name" value="POLYPRENYL_SYNTHASE_2"/>
    <property type="match status" value="1"/>
</dbReference>
<dbReference type="AlphaFoldDB" id="A0A520RXJ0"/>
<dbReference type="InterPro" id="IPR000092">
    <property type="entry name" value="Polyprenyl_synt"/>
</dbReference>
<gene>
    <name evidence="13" type="ORF">EVA69_05010</name>
</gene>
<keyword evidence="5" id="KW-0460">Magnesium</keyword>
<dbReference type="GO" id="GO:0008299">
    <property type="term" value="P:isoprenoid biosynthetic process"/>
    <property type="evidence" value="ECO:0007669"/>
    <property type="project" value="InterPro"/>
</dbReference>
<comment type="similarity">
    <text evidence="2 12">Belongs to the FPP/GGPP synthase family.</text>
</comment>
<evidence type="ECO:0000313" key="14">
    <source>
        <dbReference type="Proteomes" id="UP000320404"/>
    </source>
</evidence>
<evidence type="ECO:0000256" key="9">
    <source>
        <dbReference type="ARBA" id="ARBA00072473"/>
    </source>
</evidence>
<evidence type="ECO:0000256" key="12">
    <source>
        <dbReference type="RuleBase" id="RU004466"/>
    </source>
</evidence>
<evidence type="ECO:0000256" key="5">
    <source>
        <dbReference type="ARBA" id="ARBA00022842"/>
    </source>
</evidence>
<name>A0A520RXJ0_9GAMM</name>
<evidence type="ECO:0000256" key="10">
    <source>
        <dbReference type="ARBA" id="ARBA00079637"/>
    </source>
</evidence>
<dbReference type="GO" id="GO:0046872">
    <property type="term" value="F:metal ion binding"/>
    <property type="evidence" value="ECO:0007669"/>
    <property type="project" value="UniProtKB-KW"/>
</dbReference>
<dbReference type="PANTHER" id="PTHR12001">
    <property type="entry name" value="GERANYLGERANYL PYROPHOSPHATE SYNTHASE"/>
    <property type="match status" value="1"/>
</dbReference>
<dbReference type="FunFam" id="1.10.600.10:FF:000002">
    <property type="entry name" value="Octaprenyl diphosphate synthase"/>
    <property type="match status" value="1"/>
</dbReference>
<evidence type="ECO:0000256" key="1">
    <source>
        <dbReference type="ARBA" id="ARBA00001946"/>
    </source>
</evidence>
<evidence type="ECO:0000256" key="8">
    <source>
        <dbReference type="ARBA" id="ARBA00066511"/>
    </source>
</evidence>
<dbReference type="EMBL" id="SHAH01000075">
    <property type="protein sequence ID" value="RZO74953.1"/>
    <property type="molecule type" value="Genomic_DNA"/>
</dbReference>
<dbReference type="PANTHER" id="PTHR12001:SF69">
    <property type="entry name" value="ALL TRANS-POLYPRENYL-DIPHOSPHATE SYNTHASE PDSS1"/>
    <property type="match status" value="1"/>
</dbReference>
<evidence type="ECO:0000256" key="3">
    <source>
        <dbReference type="ARBA" id="ARBA00022679"/>
    </source>
</evidence>
<keyword evidence="4" id="KW-0479">Metal-binding</keyword>
<dbReference type="SFLD" id="SFLDS00005">
    <property type="entry name" value="Isoprenoid_Synthase_Type_I"/>
    <property type="match status" value="1"/>
</dbReference>
<protein>
    <recommendedName>
        <fullName evidence="9">Octaprenyl diphosphate synthase</fullName>
        <ecNumber evidence="8">2.5.1.90</ecNumber>
    </recommendedName>
    <alternativeName>
        <fullName evidence="11">All-trans-octaprenyl-diphosphate synthase</fullName>
    </alternativeName>
    <alternativeName>
        <fullName evidence="10">Octaprenyl pyrophosphate synthase</fullName>
    </alternativeName>
</protein>
<evidence type="ECO:0000256" key="4">
    <source>
        <dbReference type="ARBA" id="ARBA00022723"/>
    </source>
</evidence>
<dbReference type="Proteomes" id="UP000320404">
    <property type="component" value="Unassembled WGS sequence"/>
</dbReference>
<dbReference type="EC" id="2.5.1.90" evidence="8"/>
<dbReference type="InterPro" id="IPR033749">
    <property type="entry name" value="Polyprenyl_synt_CS"/>
</dbReference>
<dbReference type="GO" id="GO:0106350">
    <property type="term" value="F:all-trans-octaprenyl-diphosphate synthase activity"/>
    <property type="evidence" value="ECO:0007669"/>
    <property type="project" value="UniProtKB-EC"/>
</dbReference>
<dbReference type="SUPFAM" id="SSF48576">
    <property type="entry name" value="Terpenoid synthases"/>
    <property type="match status" value="1"/>
</dbReference>
<dbReference type="CDD" id="cd00685">
    <property type="entry name" value="Trans_IPPS_HT"/>
    <property type="match status" value="1"/>
</dbReference>
<comment type="function">
    <text evidence="7">Supplies octaprenyl diphosphate, the precursor for the side chain of the isoprenoid quinones ubiquinone and menaquinone.</text>
</comment>
<organism evidence="13 14">
    <name type="scientific">OM182 bacterium</name>
    <dbReference type="NCBI Taxonomy" id="2510334"/>
    <lineage>
        <taxon>Bacteria</taxon>
        <taxon>Pseudomonadati</taxon>
        <taxon>Pseudomonadota</taxon>
        <taxon>Gammaproteobacteria</taxon>
        <taxon>OMG group</taxon>
        <taxon>OM182 clade</taxon>
    </lineage>
</organism>
<dbReference type="InterPro" id="IPR008949">
    <property type="entry name" value="Isoprenoid_synthase_dom_sf"/>
</dbReference>
<sequence length="323" mass="35114">MSQQLRAIVEDDFQAVNQYVIDQLYSEVELVESIGHYIVEAGGKRLRPLLVLLAAKSCGIEDNKHIPMAAVIEFIHTATLLHDDVVDMSTLRRGRPTVNAEWNNPSSVLVGDFIYSRAFQVLVRIGSLRIMEIIADTTNKIAEGEVLQLLAKSNPESSEADYMRVIENKTAILFKAAAECGAILAGADVTVSNRLGRFGMHIGTAFQLIDDVLDYRGDTEALGKNVGDDLAEGKPTLPLLYAMANCGPDDVTLVKQSLAAETVSPEQLQNVIKIVIDSGALDYTQSLAEAQVAESRACLAELPASGYRDSLMAMVDFAINRNS</sequence>
<reference evidence="13 14" key="1">
    <citation type="submission" date="2019-02" db="EMBL/GenBank/DDBJ databases">
        <title>Prokaryotic population dynamics and viral predation in marine succession experiment using metagenomics: the confinement effect.</title>
        <authorList>
            <person name="Haro-Moreno J.M."/>
            <person name="Rodriguez-Valera F."/>
            <person name="Lopez-Perez M."/>
        </authorList>
    </citation>
    <scope>NUCLEOTIDE SEQUENCE [LARGE SCALE GENOMIC DNA]</scope>
    <source>
        <strain evidence="13">MED-G158</strain>
    </source>
</reference>
<evidence type="ECO:0000256" key="11">
    <source>
        <dbReference type="ARBA" id="ARBA00083124"/>
    </source>
</evidence>
<accession>A0A520RXJ0</accession>
<evidence type="ECO:0000256" key="2">
    <source>
        <dbReference type="ARBA" id="ARBA00006706"/>
    </source>
</evidence>
<comment type="catalytic activity">
    <reaction evidence="6">
        <text>5 isopentenyl diphosphate + (2E,6E)-farnesyl diphosphate = all-trans-octaprenyl diphosphate + 5 diphosphate</text>
        <dbReference type="Rhea" id="RHEA:27798"/>
        <dbReference type="ChEBI" id="CHEBI:33019"/>
        <dbReference type="ChEBI" id="CHEBI:57711"/>
        <dbReference type="ChEBI" id="CHEBI:128769"/>
        <dbReference type="ChEBI" id="CHEBI:175763"/>
        <dbReference type="EC" id="2.5.1.90"/>
    </reaction>
</comment>
<evidence type="ECO:0000256" key="7">
    <source>
        <dbReference type="ARBA" id="ARBA00055029"/>
    </source>
</evidence>
<keyword evidence="3 12" id="KW-0808">Transferase</keyword>
<evidence type="ECO:0000256" key="6">
    <source>
        <dbReference type="ARBA" id="ARBA00051506"/>
    </source>
</evidence>
<dbReference type="PROSITE" id="PS00723">
    <property type="entry name" value="POLYPRENYL_SYNTHASE_1"/>
    <property type="match status" value="1"/>
</dbReference>
<evidence type="ECO:0000313" key="13">
    <source>
        <dbReference type="EMBL" id="RZO74953.1"/>
    </source>
</evidence>
<proteinExistence type="inferred from homology"/>
<dbReference type="Gene3D" id="1.10.600.10">
    <property type="entry name" value="Farnesyl Diphosphate Synthase"/>
    <property type="match status" value="1"/>
</dbReference>
<comment type="caution">
    <text evidence="13">The sequence shown here is derived from an EMBL/GenBank/DDBJ whole genome shotgun (WGS) entry which is preliminary data.</text>
</comment>
<dbReference type="Pfam" id="PF00348">
    <property type="entry name" value="polyprenyl_synt"/>
    <property type="match status" value="1"/>
</dbReference>